<keyword evidence="2" id="KW-0614">Plasmid</keyword>
<sequence length="105" mass="11297">MQIGAGGLPSGPRCRSSRAGGFSTNPRGTTMARKGSLEAERQAIAKERQALEAREAKLRTNERAASVELMHKSVLGKAPFERVEAFFAALGKLGLDEAEKRLRAS</sequence>
<dbReference type="Proteomes" id="UP000001989">
    <property type="component" value="Plasmid pSWIT02"/>
</dbReference>
<reference evidence="2 3" key="1">
    <citation type="journal article" date="2010" name="J. Bacteriol.">
        <title>Genome sequence of the dioxin-mineralizing bacterium Sphingomonas wittichii RW1.</title>
        <authorList>
            <person name="Miller T.R."/>
            <person name="Delcher A.L."/>
            <person name="Salzberg S.L."/>
            <person name="Saunders E."/>
            <person name="Detter J.C."/>
            <person name="Halden R.U."/>
        </authorList>
    </citation>
    <scope>NUCLEOTIDE SEQUENCE [LARGE SCALE GENOMIC DNA]</scope>
    <source>
        <strain evidence="3">DSM 6014 / CCUG 31198 / JCM 15750 / NBRC 105917 / EY 4224 / RW1</strain>
    </source>
</reference>
<evidence type="ECO:0000313" key="2">
    <source>
        <dbReference type="EMBL" id="ABQ71695.1"/>
    </source>
</evidence>
<dbReference type="EMBL" id="CP000701">
    <property type="protein sequence ID" value="ABQ71695.1"/>
    <property type="molecule type" value="Genomic_DNA"/>
</dbReference>
<organism evidence="2 3">
    <name type="scientific">Rhizorhabdus wittichii (strain DSM 6014 / CCUG 31198 / JCM 15750 / NBRC 105917 / EY 4224 / RW1)</name>
    <name type="common">Sphingomonas wittichii</name>
    <dbReference type="NCBI Taxonomy" id="392499"/>
    <lineage>
        <taxon>Bacteria</taxon>
        <taxon>Pseudomonadati</taxon>
        <taxon>Pseudomonadota</taxon>
        <taxon>Alphaproteobacteria</taxon>
        <taxon>Sphingomonadales</taxon>
        <taxon>Sphingomonadaceae</taxon>
        <taxon>Rhizorhabdus</taxon>
    </lineage>
</organism>
<keyword evidence="3" id="KW-1185">Reference proteome</keyword>
<dbReference type="AlphaFoldDB" id="A0A9J9HHA2"/>
<accession>A0A9J9HHA2</accession>
<protein>
    <submittedName>
        <fullName evidence="2">Uncharacterized protein</fullName>
    </submittedName>
</protein>
<name>A0A9J9HHA2_RHIWR</name>
<evidence type="ECO:0000313" key="3">
    <source>
        <dbReference type="Proteomes" id="UP000001989"/>
    </source>
</evidence>
<geneLocation type="plasmid" evidence="2 3">
    <name>pSWIT02</name>
</geneLocation>
<feature type="region of interest" description="Disordered" evidence="1">
    <location>
        <begin position="1"/>
        <end position="37"/>
    </location>
</feature>
<dbReference type="KEGG" id="swi:Swit_5084"/>
<proteinExistence type="predicted"/>
<gene>
    <name evidence="2" type="ordered locus">Swit_5084</name>
</gene>
<evidence type="ECO:0000256" key="1">
    <source>
        <dbReference type="SAM" id="MobiDB-lite"/>
    </source>
</evidence>